<dbReference type="Proteomes" id="UP000886722">
    <property type="component" value="Unassembled WGS sequence"/>
</dbReference>
<dbReference type="PROSITE" id="PS51257">
    <property type="entry name" value="PROKAR_LIPOPROTEIN"/>
    <property type="match status" value="1"/>
</dbReference>
<sequence length="205" mass="23509">MIKKLFYILVVLPFLFSSCAGYSFLVVLESVESPVNTKQPFGENKITTFQNDGKGTCRYEDNYIDIEWQVEDKNFFFTMRNKTKHIIKINWEEACCVDYNGMAGKVIHHGTRIIDRYEKQGFSAIPAGTTLSDIIIPADNISYNKYSGWGSKSLIPCKRGNSIESTEIASSFIGKKIYIILPIVIENIQNEYTFAFNIVDFWDNF</sequence>
<reference evidence="1" key="1">
    <citation type="submission" date="2020-10" db="EMBL/GenBank/DDBJ databases">
        <authorList>
            <person name="Gilroy R."/>
        </authorList>
    </citation>
    <scope>NUCLEOTIDE SEQUENCE</scope>
    <source>
        <strain evidence="1">21143</strain>
    </source>
</reference>
<dbReference type="EMBL" id="DVKT01000076">
    <property type="protein sequence ID" value="HIT40448.1"/>
    <property type="molecule type" value="Genomic_DNA"/>
</dbReference>
<evidence type="ECO:0000313" key="2">
    <source>
        <dbReference type="Proteomes" id="UP000886722"/>
    </source>
</evidence>
<organism evidence="1 2">
    <name type="scientific">Candidatus Caccoplasma intestinavium</name>
    <dbReference type="NCBI Taxonomy" id="2840716"/>
    <lineage>
        <taxon>Bacteria</taxon>
        <taxon>Pseudomonadati</taxon>
        <taxon>Bacteroidota</taxon>
        <taxon>Bacteroidia</taxon>
        <taxon>Bacteroidales</taxon>
        <taxon>Bacteroidaceae</taxon>
        <taxon>Bacteroidaceae incertae sedis</taxon>
        <taxon>Candidatus Caccoplasma</taxon>
    </lineage>
</organism>
<evidence type="ECO:0008006" key="3">
    <source>
        <dbReference type="Google" id="ProtNLM"/>
    </source>
</evidence>
<protein>
    <recommendedName>
        <fullName evidence="3">Lipoprotein</fullName>
    </recommendedName>
</protein>
<comment type="caution">
    <text evidence="1">The sequence shown here is derived from an EMBL/GenBank/DDBJ whole genome shotgun (WGS) entry which is preliminary data.</text>
</comment>
<name>A0A9D1GGI8_9BACT</name>
<proteinExistence type="predicted"/>
<gene>
    <name evidence="1" type="ORF">IAD06_10515</name>
</gene>
<reference evidence="1" key="2">
    <citation type="journal article" date="2021" name="PeerJ">
        <title>Extensive microbial diversity within the chicken gut microbiome revealed by metagenomics and culture.</title>
        <authorList>
            <person name="Gilroy R."/>
            <person name="Ravi A."/>
            <person name="Getino M."/>
            <person name="Pursley I."/>
            <person name="Horton D.L."/>
            <person name="Alikhan N.F."/>
            <person name="Baker D."/>
            <person name="Gharbi K."/>
            <person name="Hall N."/>
            <person name="Watson M."/>
            <person name="Adriaenssens E.M."/>
            <person name="Foster-Nyarko E."/>
            <person name="Jarju S."/>
            <person name="Secka A."/>
            <person name="Antonio M."/>
            <person name="Oren A."/>
            <person name="Chaudhuri R.R."/>
            <person name="La Ragione R."/>
            <person name="Hildebrand F."/>
            <person name="Pallen M.J."/>
        </authorList>
    </citation>
    <scope>NUCLEOTIDE SEQUENCE</scope>
    <source>
        <strain evidence="1">21143</strain>
    </source>
</reference>
<dbReference type="AlphaFoldDB" id="A0A9D1GGI8"/>
<evidence type="ECO:0000313" key="1">
    <source>
        <dbReference type="EMBL" id="HIT40448.1"/>
    </source>
</evidence>
<accession>A0A9D1GGI8</accession>